<dbReference type="AlphaFoldDB" id="A0AAD0M665"/>
<geneLocation type="plasmid" evidence="2">
    <name>pmppla107</name>
</geneLocation>
<dbReference type="GeneID" id="39474010"/>
<dbReference type="Proteomes" id="UP000006426">
    <property type="component" value="Plasmid pmppla107"/>
</dbReference>
<accession>A0AAD0M665</accession>
<protein>
    <recommendedName>
        <fullName evidence="3">AAA+ ATPase domain-containing protein</fullName>
    </recommendedName>
</protein>
<organism evidence="1 2">
    <name type="scientific">Pseudomonas amygdali pv. lachrymans str. M301315</name>
    <dbReference type="NCBI Taxonomy" id="629260"/>
    <lineage>
        <taxon>Bacteria</taxon>
        <taxon>Pseudomonadati</taxon>
        <taxon>Pseudomonadota</taxon>
        <taxon>Gammaproteobacteria</taxon>
        <taxon>Pseudomonadales</taxon>
        <taxon>Pseudomonadaceae</taxon>
        <taxon>Pseudomonas</taxon>
        <taxon>Pseudomonas amygdali</taxon>
    </lineage>
</organism>
<evidence type="ECO:0000313" key="2">
    <source>
        <dbReference type="Proteomes" id="UP000006426"/>
    </source>
</evidence>
<keyword evidence="1" id="KW-0614">Plasmid</keyword>
<dbReference type="SUPFAM" id="SSF52540">
    <property type="entry name" value="P-loop containing nucleoside triphosphate hydrolases"/>
    <property type="match status" value="1"/>
</dbReference>
<dbReference type="RefSeq" id="WP_005742240.1">
    <property type="nucleotide sequence ID" value="NZ_CP031226.1"/>
</dbReference>
<evidence type="ECO:0008006" key="3">
    <source>
        <dbReference type="Google" id="ProtNLM"/>
    </source>
</evidence>
<dbReference type="EMBL" id="CP031226">
    <property type="protein sequence ID" value="AXH59551.1"/>
    <property type="molecule type" value="Genomic_DNA"/>
</dbReference>
<gene>
    <name evidence="1" type="ORF">PLA107_030460</name>
</gene>
<evidence type="ECO:0000313" key="1">
    <source>
        <dbReference type="EMBL" id="AXH59551.1"/>
    </source>
</evidence>
<name>A0AAD0M665_PSEAV</name>
<dbReference type="InterPro" id="IPR027417">
    <property type="entry name" value="P-loop_NTPase"/>
</dbReference>
<reference evidence="1 2" key="1">
    <citation type="journal article" date="2011" name="PLoS Pathog.">
        <title>Dynamic evolution of pathogenicity revealed by sequencing and comparative genomics of 19 Pseudomonas syringae isolates.</title>
        <authorList>
            <person name="Baltrus D.A."/>
            <person name="Nishimura M.T."/>
            <person name="Romanchuk A."/>
            <person name="Chang J.H."/>
            <person name="Mukhtar M.S."/>
            <person name="Cherkis K."/>
            <person name="Roach J."/>
            <person name="Grant S.R."/>
            <person name="Jones C.D."/>
            <person name="Dangl J.L."/>
        </authorList>
    </citation>
    <scope>NUCLEOTIDE SEQUENCE [LARGE SCALE GENOMIC DNA]</scope>
    <source>
        <strain evidence="1 2">M301315</strain>
    </source>
</reference>
<sequence length="421" mass="47037">MSSKLDEVPRQDAKNRRFRGLILSGRAGIGKTTSLMEMVGPDEKFVRIPMASRTAEDFGVYPVPDKQSVKGLDGQERDVWTIAQPLIEAQIVPLLKENIGNGYGVLLLDDVTLADPRLQSGLLELVQFGRIGDFEIGENVLVAMTGNGIEDGCSAVEWNKALLGRSMLINYEPDFEAWIDYPCNRELDPSVIGFLKENQGFFAPGAGDTKYADENGKVPSPRDHTALGTELSVKHGGVRNFKPGFLWKSPAQLAESMSGKQFGTAFNSFIQLLMKYPTSEELMEDPTRWDRLSLEEKNNVGCVFAVAHSLRTNFVRYTNKLDEKFAGKPKELDKAREDLVKNVLHATASMAKGRREMAAYIFRHIVAELQVKNEGKNDKNRDNCVTKLSAWVYRLDGKQDDHIDSLKLDEVFESIRAMGNI</sequence>
<proteinExistence type="predicted"/>
<dbReference type="Gene3D" id="3.40.50.300">
    <property type="entry name" value="P-loop containing nucleotide triphosphate hydrolases"/>
    <property type="match status" value="1"/>
</dbReference>